<protein>
    <submittedName>
        <fullName evidence="8">Glycerol-3-phosphate acyltransferase</fullName>
    </submittedName>
</protein>
<dbReference type="AlphaFoldDB" id="A4GJI9"/>
<dbReference type="CDD" id="cd07993">
    <property type="entry name" value="LPLAT_DHAPAT-like"/>
    <property type="match status" value="1"/>
</dbReference>
<dbReference type="InterPro" id="IPR028354">
    <property type="entry name" value="GPAT_PlsB"/>
</dbReference>
<dbReference type="GO" id="GO:0005886">
    <property type="term" value="C:plasma membrane"/>
    <property type="evidence" value="ECO:0007669"/>
    <property type="project" value="UniProtKB-SubCell"/>
</dbReference>
<evidence type="ECO:0000256" key="3">
    <source>
        <dbReference type="ARBA" id="ARBA00022475"/>
    </source>
</evidence>
<sequence length="687" mass="79933">MLNFLINPDAEFETEEVKRLVQSRKVVYALSTGSSFDLNALIKTAKRNNFSLPKRNKKNFFQLKGAKRLFPWQKPRRRSPRELHELARDSKSKDKIIIPVDVFWGKAPDRQDHWVKLIFRDSWEAGSFLRNFLKVIFNGRQTSVFFHKPLETEEIFTQKRSSDHLVLKTDRLLRARFRKNRQAKIGPDISNKRTLIHAILNSSSVKQEIRVTSKGSARLENIQKRKAYKYALEICSDISYPVIYLYDKALNWFWNNRYDGLEIIGIEKINNLAVGNSLIYTPSHRSHIDYLALSYELYTNNLMLPQIVAGKNLNLPFLGRILRNGGAFFMRRSFGPNKLYSKVFFEHLRKLFQRGYSIEFFPEGGRTRTGRLLPPRPGIISMIIKSFQDMDDRDVKFLPISISYEKVLEGKSHLKEAKGQKKKKENLTSILSTISDFRGYLGNAYLQFGEPVDLKSFLDKHAPNWQKDTIDLSEDTDKKSWLFEVTPLLGSKIMTNINKATVVTSSGLFAASICDISDKEIDKERLVFRLDVLKKVIEISKYSELIKLPNISSSEIIEKIKKLKFYKSDMPKTLEISKNEKNLMEFYKNNILHLLILQAYVMYKSRKKIKKNDLINDFIEIFPQIKKDFFIDLSLSNAEERMCKILDDLEEINLLKINSNDEISWSENKRDVAGMLASLWLESLPAD</sequence>
<dbReference type="EMBL" id="EF107101">
    <property type="protein sequence ID" value="ABL97284.1"/>
    <property type="molecule type" value="Genomic_DNA"/>
</dbReference>
<dbReference type="PANTHER" id="PTHR12563:SF17">
    <property type="entry name" value="DIHYDROXYACETONE PHOSPHATE ACYLTRANSFERASE"/>
    <property type="match status" value="1"/>
</dbReference>
<organism evidence="8">
    <name type="scientific">uncultured marine bacterium HF10_05C07</name>
    <dbReference type="NCBI Taxonomy" id="415443"/>
    <lineage>
        <taxon>Bacteria</taxon>
        <taxon>environmental samples</taxon>
    </lineage>
</organism>
<keyword evidence="5" id="KW-0472">Membrane</keyword>
<feature type="domain" description="Phospholipid/glycerol acyltransferase" evidence="7">
    <location>
        <begin position="278"/>
        <end position="405"/>
    </location>
</feature>
<evidence type="ECO:0000256" key="6">
    <source>
        <dbReference type="ARBA" id="ARBA00023315"/>
    </source>
</evidence>
<dbReference type="InterPro" id="IPR002123">
    <property type="entry name" value="Plipid/glycerol_acylTrfase"/>
</dbReference>
<dbReference type="GO" id="GO:0008654">
    <property type="term" value="P:phospholipid biosynthetic process"/>
    <property type="evidence" value="ECO:0007669"/>
    <property type="project" value="InterPro"/>
</dbReference>
<evidence type="ECO:0000256" key="5">
    <source>
        <dbReference type="ARBA" id="ARBA00023136"/>
    </source>
</evidence>
<dbReference type="SMART" id="SM00563">
    <property type="entry name" value="PlsC"/>
    <property type="match status" value="1"/>
</dbReference>
<gene>
    <name evidence="8" type="ORF">ALOHA_HF1005C07.0006</name>
</gene>
<comment type="subcellular location">
    <subcellularLocation>
        <location evidence="1">Cell membrane</location>
        <topology evidence="1">Peripheral membrane protein</topology>
        <orientation evidence="1">Cytoplasmic side</orientation>
    </subcellularLocation>
</comment>
<keyword evidence="6 8" id="KW-0012">Acyltransferase</keyword>
<dbReference type="SUPFAM" id="SSF69593">
    <property type="entry name" value="Glycerol-3-phosphate (1)-acyltransferase"/>
    <property type="match status" value="1"/>
</dbReference>
<name>A4GJI9_9BACT</name>
<dbReference type="Pfam" id="PF19277">
    <property type="entry name" value="GPAT_C"/>
    <property type="match status" value="1"/>
</dbReference>
<evidence type="ECO:0000256" key="2">
    <source>
        <dbReference type="ARBA" id="ARBA00007937"/>
    </source>
</evidence>
<evidence type="ECO:0000256" key="4">
    <source>
        <dbReference type="ARBA" id="ARBA00022679"/>
    </source>
</evidence>
<dbReference type="InterPro" id="IPR045520">
    <property type="entry name" value="GPAT/DHAPAT_C"/>
</dbReference>
<dbReference type="Pfam" id="PF01553">
    <property type="entry name" value="Acyltransferase"/>
    <property type="match status" value="1"/>
</dbReference>
<comment type="similarity">
    <text evidence="2">Belongs to the GPAT/DAPAT family.</text>
</comment>
<dbReference type="PIRSF" id="PIRSF500064">
    <property type="entry name" value="GPAT"/>
    <property type="match status" value="1"/>
</dbReference>
<reference evidence="8" key="1">
    <citation type="journal article" date="2007" name="Environ. Microbiol.">
        <title>Proteorhodopsin photosystem gene clusters exhibit co-evolutionary trends and shared ancestry among diverse marine microbial phyla.</title>
        <authorList>
            <person name="McCarren J."/>
            <person name="Delong E.F."/>
        </authorList>
    </citation>
    <scope>NUCLEOTIDE SEQUENCE</scope>
</reference>
<evidence type="ECO:0000259" key="7">
    <source>
        <dbReference type="SMART" id="SM00563"/>
    </source>
</evidence>
<proteinExistence type="inferred from homology"/>
<evidence type="ECO:0000313" key="8">
    <source>
        <dbReference type="EMBL" id="ABL97284.1"/>
    </source>
</evidence>
<dbReference type="GO" id="GO:0004366">
    <property type="term" value="F:glycerol-3-phosphate O-acyltransferase activity"/>
    <property type="evidence" value="ECO:0007669"/>
    <property type="project" value="InterPro"/>
</dbReference>
<evidence type="ECO:0000256" key="1">
    <source>
        <dbReference type="ARBA" id="ARBA00004413"/>
    </source>
</evidence>
<keyword evidence="4 8" id="KW-0808">Transferase</keyword>
<dbReference type="PIRSF" id="PIRSF000437">
    <property type="entry name" value="GPAT_DHAPAT"/>
    <property type="match status" value="1"/>
</dbReference>
<dbReference type="PANTHER" id="PTHR12563">
    <property type="entry name" value="GLYCEROL-3-PHOSPHATE ACYLTRANSFERASE"/>
    <property type="match status" value="1"/>
</dbReference>
<dbReference type="InterPro" id="IPR041728">
    <property type="entry name" value="GPAT/DHAPAT_LPLAT"/>
</dbReference>
<dbReference type="InterPro" id="IPR022284">
    <property type="entry name" value="GPAT/DHAPAT"/>
</dbReference>
<dbReference type="GO" id="GO:0006631">
    <property type="term" value="P:fatty acid metabolic process"/>
    <property type="evidence" value="ECO:0007669"/>
    <property type="project" value="TreeGrafter"/>
</dbReference>
<keyword evidence="3" id="KW-1003">Cell membrane</keyword>
<accession>A4GJI9</accession>